<keyword evidence="5 10" id="KW-0804">Transcription</keyword>
<dbReference type="EMBL" id="CM017876">
    <property type="protein sequence ID" value="KAG1342112.1"/>
    <property type="molecule type" value="Genomic_DNA"/>
</dbReference>
<evidence type="ECO:0000256" key="12">
    <source>
        <dbReference type="SAM" id="Phobius"/>
    </source>
</evidence>
<organism evidence="14 15">
    <name type="scientific">Cocos nucifera</name>
    <name type="common">Coconut palm</name>
    <dbReference type="NCBI Taxonomy" id="13894"/>
    <lineage>
        <taxon>Eukaryota</taxon>
        <taxon>Viridiplantae</taxon>
        <taxon>Streptophyta</taxon>
        <taxon>Embryophyta</taxon>
        <taxon>Tracheophyta</taxon>
        <taxon>Spermatophyta</taxon>
        <taxon>Magnoliopsida</taxon>
        <taxon>Liliopsida</taxon>
        <taxon>Arecaceae</taxon>
        <taxon>Arecoideae</taxon>
        <taxon>Cocoseae</taxon>
        <taxon>Attaleinae</taxon>
        <taxon>Cocos</taxon>
    </lineage>
</organism>
<dbReference type="PANTHER" id="PTHR24326">
    <property type="entry name" value="HOMEOBOX-LEUCINE ZIPPER PROTEIN"/>
    <property type="match status" value="1"/>
</dbReference>
<dbReference type="SMART" id="SM00389">
    <property type="entry name" value="HOX"/>
    <property type="match status" value="1"/>
</dbReference>
<keyword evidence="6 8" id="KW-0539">Nucleus</keyword>
<evidence type="ECO:0000256" key="8">
    <source>
        <dbReference type="PROSITE-ProRule" id="PRU00108"/>
    </source>
</evidence>
<keyword evidence="4 8" id="KW-0371">Homeobox</keyword>
<feature type="DNA-binding region" description="Homeobox" evidence="8">
    <location>
        <begin position="70"/>
        <end position="129"/>
    </location>
</feature>
<dbReference type="Gene3D" id="1.10.10.60">
    <property type="entry name" value="Homeodomain-like"/>
    <property type="match status" value="1"/>
</dbReference>
<sequence length="239" mass="26492">MTKAIPSQVEEELASLVNFGMYSQRTEGGPFFLVFAAYSLFPVIIVFSSGSGETRTRRRRRKPKADGAGGEAKKRRLSDAQVEFLEMSFGKERKLESGRKVHLASELGLDPKQVAVWFQNRRARHKNKQLEEEYLKLKSAHDAIIVEKCHLENEVLKLKEKLSEAEESIRKLSGADGACDGGSGGGGGENGGSPTSSFSTVTYHPLVGEFGMDGEVDLMYIPEYNFSNCMDWVNLYGIL</sequence>
<dbReference type="PRINTS" id="PR00031">
    <property type="entry name" value="HTHREPRESSR"/>
</dbReference>
<name>A0A8K0I812_COCNU</name>
<keyword evidence="12" id="KW-1133">Transmembrane helix</keyword>
<keyword evidence="3 8" id="KW-0238">DNA-binding</keyword>
<comment type="caution">
    <text evidence="14">The sequence shown here is derived from an EMBL/GenBank/DDBJ whole genome shotgun (WGS) entry which is preliminary data.</text>
</comment>
<feature type="domain" description="Homeobox" evidence="13">
    <location>
        <begin position="68"/>
        <end position="128"/>
    </location>
</feature>
<evidence type="ECO:0000256" key="9">
    <source>
        <dbReference type="RuleBase" id="RU000682"/>
    </source>
</evidence>
<keyword evidence="15" id="KW-1185">Reference proteome</keyword>
<dbReference type="PANTHER" id="PTHR24326:SF527">
    <property type="entry name" value="HOMEOBOX-LEUCINE ZIPPER PROTEIN ATHB-40"/>
    <property type="match status" value="1"/>
</dbReference>
<comment type="similarity">
    <text evidence="7 10">Belongs to the HD-ZIP homeobox family. Class I subfamily.</text>
</comment>
<feature type="region of interest" description="Disordered" evidence="11">
    <location>
        <begin position="55"/>
        <end position="74"/>
    </location>
</feature>
<dbReference type="GO" id="GO:0043565">
    <property type="term" value="F:sequence-specific DNA binding"/>
    <property type="evidence" value="ECO:0007669"/>
    <property type="project" value="TreeGrafter"/>
</dbReference>
<evidence type="ECO:0000256" key="10">
    <source>
        <dbReference type="RuleBase" id="RU369038"/>
    </source>
</evidence>
<dbReference type="InterPro" id="IPR000047">
    <property type="entry name" value="HTH_motif"/>
</dbReference>
<evidence type="ECO:0000256" key="2">
    <source>
        <dbReference type="ARBA" id="ARBA00023015"/>
    </source>
</evidence>
<evidence type="ECO:0000256" key="11">
    <source>
        <dbReference type="SAM" id="MobiDB-lite"/>
    </source>
</evidence>
<reference evidence="14" key="2">
    <citation type="submission" date="2019-07" db="EMBL/GenBank/DDBJ databases">
        <authorList>
            <person name="Yang Y."/>
            <person name="Bocs S."/>
            <person name="Baudouin L."/>
        </authorList>
    </citation>
    <scope>NUCLEOTIDE SEQUENCE</scope>
    <source>
        <tissue evidence="14">Spear leaf of Hainan Tall coconut</tissue>
    </source>
</reference>
<dbReference type="OrthoDB" id="6159439at2759"/>
<gene>
    <name evidence="14" type="ORF">COCNU_05G003410</name>
</gene>
<dbReference type="GO" id="GO:0005634">
    <property type="term" value="C:nucleus"/>
    <property type="evidence" value="ECO:0007669"/>
    <property type="project" value="UniProtKB-SubCell"/>
</dbReference>
<evidence type="ECO:0000259" key="13">
    <source>
        <dbReference type="PROSITE" id="PS50071"/>
    </source>
</evidence>
<evidence type="ECO:0000256" key="1">
    <source>
        <dbReference type="ARBA" id="ARBA00004123"/>
    </source>
</evidence>
<evidence type="ECO:0000256" key="3">
    <source>
        <dbReference type="ARBA" id="ARBA00023125"/>
    </source>
</evidence>
<comment type="function">
    <text evidence="10">Transcription factor.</text>
</comment>
<dbReference type="AlphaFoldDB" id="A0A8K0I812"/>
<keyword evidence="12" id="KW-0472">Membrane</keyword>
<evidence type="ECO:0000313" key="15">
    <source>
        <dbReference type="Proteomes" id="UP000797356"/>
    </source>
</evidence>
<dbReference type="CDD" id="cd00086">
    <property type="entry name" value="homeodomain"/>
    <property type="match status" value="1"/>
</dbReference>
<dbReference type="FunFam" id="1.10.10.60:FF:000241">
    <property type="entry name" value="homeobox-leucine zipper protein ATHB-40"/>
    <property type="match status" value="1"/>
</dbReference>
<dbReference type="Proteomes" id="UP000797356">
    <property type="component" value="Chromosome 5"/>
</dbReference>
<evidence type="ECO:0000256" key="7">
    <source>
        <dbReference type="ARBA" id="ARBA00025748"/>
    </source>
</evidence>
<comment type="subcellular location">
    <subcellularLocation>
        <location evidence="1 8 9">Nucleus</location>
    </subcellularLocation>
</comment>
<dbReference type="PROSITE" id="PS50071">
    <property type="entry name" value="HOMEOBOX_2"/>
    <property type="match status" value="1"/>
</dbReference>
<dbReference type="GO" id="GO:0000981">
    <property type="term" value="F:DNA-binding transcription factor activity, RNA polymerase II-specific"/>
    <property type="evidence" value="ECO:0007669"/>
    <property type="project" value="UniProtKB-UniRule"/>
</dbReference>
<keyword evidence="2 10" id="KW-0805">Transcription regulation</keyword>
<evidence type="ECO:0000313" key="14">
    <source>
        <dbReference type="EMBL" id="KAG1342112.1"/>
    </source>
</evidence>
<proteinExistence type="inferred from homology"/>
<evidence type="ECO:0000256" key="6">
    <source>
        <dbReference type="ARBA" id="ARBA00023242"/>
    </source>
</evidence>
<dbReference type="GO" id="GO:0009725">
    <property type="term" value="P:response to hormone"/>
    <property type="evidence" value="ECO:0007669"/>
    <property type="project" value="UniProtKB-ARBA"/>
</dbReference>
<keyword evidence="12" id="KW-0812">Transmembrane</keyword>
<evidence type="ECO:0000256" key="4">
    <source>
        <dbReference type="ARBA" id="ARBA00023155"/>
    </source>
</evidence>
<feature type="region of interest" description="Disordered" evidence="11">
    <location>
        <begin position="173"/>
        <end position="195"/>
    </location>
</feature>
<dbReference type="Pfam" id="PF00046">
    <property type="entry name" value="Homeodomain"/>
    <property type="match status" value="1"/>
</dbReference>
<dbReference type="InterPro" id="IPR017970">
    <property type="entry name" value="Homeobox_CS"/>
</dbReference>
<dbReference type="InterPro" id="IPR009057">
    <property type="entry name" value="Homeodomain-like_sf"/>
</dbReference>
<feature type="compositionally biased region" description="Gly residues" evidence="11">
    <location>
        <begin position="179"/>
        <end position="191"/>
    </location>
</feature>
<reference evidence="14" key="1">
    <citation type="journal article" date="2017" name="Gigascience">
        <title>The genome draft of coconut (Cocos nucifera).</title>
        <authorList>
            <person name="Xiao Y."/>
            <person name="Xu P."/>
            <person name="Fan H."/>
            <person name="Baudouin L."/>
            <person name="Xia W."/>
            <person name="Bocs S."/>
            <person name="Xu J."/>
            <person name="Li Q."/>
            <person name="Guo A."/>
            <person name="Zhou L."/>
            <person name="Li J."/>
            <person name="Wu Y."/>
            <person name="Ma Z."/>
            <person name="Armero A."/>
            <person name="Issali A.E."/>
            <person name="Liu N."/>
            <person name="Peng M."/>
            <person name="Yang Y."/>
        </authorList>
    </citation>
    <scope>NUCLEOTIDE SEQUENCE</scope>
    <source>
        <tissue evidence="14">Spear leaf of Hainan Tall coconut</tissue>
    </source>
</reference>
<protein>
    <recommendedName>
        <fullName evidence="10">Homeobox-leucine zipper protein</fullName>
    </recommendedName>
    <alternativeName>
        <fullName evidence="10">HD-ZIP protein</fullName>
    </alternativeName>
    <alternativeName>
        <fullName evidence="10">Homeodomain transcription factor</fullName>
    </alternativeName>
</protein>
<dbReference type="InterPro" id="IPR045224">
    <property type="entry name" value="HDZip_class_I_plant"/>
</dbReference>
<dbReference type="SUPFAM" id="SSF46689">
    <property type="entry name" value="Homeodomain-like"/>
    <property type="match status" value="1"/>
</dbReference>
<dbReference type="InterPro" id="IPR001356">
    <property type="entry name" value="HD"/>
</dbReference>
<accession>A0A8K0I812</accession>
<feature type="transmembrane region" description="Helical" evidence="12">
    <location>
        <begin position="31"/>
        <end position="52"/>
    </location>
</feature>
<dbReference type="PROSITE" id="PS00027">
    <property type="entry name" value="HOMEOBOX_1"/>
    <property type="match status" value="1"/>
</dbReference>
<dbReference type="GO" id="GO:0045893">
    <property type="term" value="P:positive regulation of DNA-templated transcription"/>
    <property type="evidence" value="ECO:0007669"/>
    <property type="project" value="TreeGrafter"/>
</dbReference>
<evidence type="ECO:0000256" key="5">
    <source>
        <dbReference type="ARBA" id="ARBA00023163"/>
    </source>
</evidence>